<dbReference type="EMBL" id="CAMXCT020000955">
    <property type="protein sequence ID" value="CAL1138479.1"/>
    <property type="molecule type" value="Genomic_DNA"/>
</dbReference>
<dbReference type="SUPFAM" id="SSF52540">
    <property type="entry name" value="P-loop containing nucleoside triphosphate hydrolases"/>
    <property type="match status" value="1"/>
</dbReference>
<dbReference type="EMBL" id="CAMXCT030000955">
    <property type="protein sequence ID" value="CAL4772416.1"/>
    <property type="molecule type" value="Genomic_DNA"/>
</dbReference>
<keyword evidence="1" id="KW-0175">Coiled coil</keyword>
<sequence>MNGLLPLLLLITSGGVVWLYQFHPSLVACEHEKSAVALPHDVSNSHDGWMSKDEAESLRNENKQFSLQLKQAKEELQSLEKSLADANSKLVNAQVELDRTREVLPLDPNDTCGAPSARQDHGSSNTVYCADSPLQMGRTKDFPECQMACAFNSSCEFYSYWSAGPRSRLCRITSSCQKLVHVEQKSEVVKVYQRIVPATSQLSYMQLMGMYDSGTNLMLATLAGNFPLCCQQARRPDISGLQVPAAPHGRCLAWATPEKHVNPLKLLGTIQGNKTKYWNPELWDFRERHRIVVVAMVRDPLSQLQSWRKAPYGMERCAKRKRCPFSGATADCASKTAWLTEPCQFFDGTDGPPGAGCSAKALPIPGIIGGAFGSLPGIWNAYTWGYVRLQEEAGYKSVFLVRFEDLVTDPVGIIQRISVAMEMTIEDAAIKVMEGVAKDHGEAKNRSTEMRSLESRTFMKAYSLPELKAACVRLNFSLAQKVGYPLQECQVFKDEAIAEAPIDEDHKRVEMEEKRSRFRSRYIRPPRTRGVLRTRPKTAGK</sequence>
<feature type="chain" id="PRO_5043270076" evidence="2">
    <location>
        <begin position="20"/>
        <end position="541"/>
    </location>
</feature>
<evidence type="ECO:0000256" key="2">
    <source>
        <dbReference type="SAM" id="SignalP"/>
    </source>
</evidence>
<gene>
    <name evidence="3" type="ORF">C1SCF055_LOCUS12588</name>
</gene>
<dbReference type="Proteomes" id="UP001152797">
    <property type="component" value="Unassembled WGS sequence"/>
</dbReference>
<evidence type="ECO:0000313" key="3">
    <source>
        <dbReference type="EMBL" id="CAI3985104.1"/>
    </source>
</evidence>
<reference evidence="3" key="1">
    <citation type="submission" date="2022-10" db="EMBL/GenBank/DDBJ databases">
        <authorList>
            <person name="Chen Y."/>
            <person name="Dougan E. K."/>
            <person name="Chan C."/>
            <person name="Rhodes N."/>
            <person name="Thang M."/>
        </authorList>
    </citation>
    <scope>NUCLEOTIDE SEQUENCE</scope>
</reference>
<accession>A0A9P1C4U3</accession>
<dbReference type="EMBL" id="CAMXCT010000955">
    <property type="protein sequence ID" value="CAI3985104.1"/>
    <property type="molecule type" value="Genomic_DNA"/>
</dbReference>
<protein>
    <submittedName>
        <fullName evidence="5">Sulfotransferase</fullName>
    </submittedName>
</protein>
<proteinExistence type="predicted"/>
<reference evidence="4" key="2">
    <citation type="submission" date="2024-04" db="EMBL/GenBank/DDBJ databases">
        <authorList>
            <person name="Chen Y."/>
            <person name="Shah S."/>
            <person name="Dougan E. K."/>
            <person name="Thang M."/>
            <person name="Chan C."/>
        </authorList>
    </citation>
    <scope>NUCLEOTIDE SEQUENCE [LARGE SCALE GENOMIC DNA]</scope>
</reference>
<dbReference type="AlphaFoldDB" id="A0A9P1C4U3"/>
<evidence type="ECO:0000313" key="6">
    <source>
        <dbReference type="Proteomes" id="UP001152797"/>
    </source>
</evidence>
<comment type="caution">
    <text evidence="3">The sequence shown here is derived from an EMBL/GenBank/DDBJ whole genome shotgun (WGS) entry which is preliminary data.</text>
</comment>
<organism evidence="3">
    <name type="scientific">Cladocopium goreaui</name>
    <dbReference type="NCBI Taxonomy" id="2562237"/>
    <lineage>
        <taxon>Eukaryota</taxon>
        <taxon>Sar</taxon>
        <taxon>Alveolata</taxon>
        <taxon>Dinophyceae</taxon>
        <taxon>Suessiales</taxon>
        <taxon>Symbiodiniaceae</taxon>
        <taxon>Cladocopium</taxon>
    </lineage>
</organism>
<evidence type="ECO:0000313" key="4">
    <source>
        <dbReference type="EMBL" id="CAL1138479.1"/>
    </source>
</evidence>
<keyword evidence="6" id="KW-1185">Reference proteome</keyword>
<keyword evidence="2" id="KW-0732">Signal</keyword>
<dbReference type="InterPro" id="IPR027417">
    <property type="entry name" value="P-loop_NTPase"/>
</dbReference>
<evidence type="ECO:0000256" key="1">
    <source>
        <dbReference type="SAM" id="Coils"/>
    </source>
</evidence>
<dbReference type="Gene3D" id="3.40.50.300">
    <property type="entry name" value="P-loop containing nucleotide triphosphate hydrolases"/>
    <property type="match status" value="1"/>
</dbReference>
<feature type="coiled-coil region" evidence="1">
    <location>
        <begin position="55"/>
        <end position="103"/>
    </location>
</feature>
<name>A0A9P1C4U3_9DINO</name>
<evidence type="ECO:0000313" key="5">
    <source>
        <dbReference type="EMBL" id="CAL4772416.1"/>
    </source>
</evidence>
<feature type="signal peptide" evidence="2">
    <location>
        <begin position="1"/>
        <end position="19"/>
    </location>
</feature>